<gene>
    <name evidence="1" type="ORF">FA95DRAFT_176400</name>
</gene>
<evidence type="ECO:0000313" key="2">
    <source>
        <dbReference type="Proteomes" id="UP000814033"/>
    </source>
</evidence>
<keyword evidence="2" id="KW-1185">Reference proteome</keyword>
<proteinExistence type="predicted"/>
<evidence type="ECO:0000313" key="1">
    <source>
        <dbReference type="EMBL" id="KAI0045020.1"/>
    </source>
</evidence>
<sequence length="290" mass="30879">MSDQAELAFAKNLINTLASLPLTFDNDFQQAPENTLKRVPVLQVEVPPPPERKNDEAGAIATTIQLTFKSLKPPFSVTIPVSPADPISAIKGQIAAQPHAPPADAQRLLLKGKALADAKLLKEYSIKEGDTVNVMVKPGVQWDPTQAPTPPAVETTLAAPQPVPAASLSPSPSPSRRGHGRIPSVVLSPSPAPSSPMQEVQDIPLLDESGGTISAELPADISFPQSTYRATIAQPQFWDNLIRFLRSEFPVNSDANTAFEDFLNASKGVLTPSEIAKIRDYVGVIGMAGT</sequence>
<dbReference type="Proteomes" id="UP000814033">
    <property type="component" value="Unassembled WGS sequence"/>
</dbReference>
<accession>A0ACB8RLU8</accession>
<organism evidence="1 2">
    <name type="scientific">Auriscalpium vulgare</name>
    <dbReference type="NCBI Taxonomy" id="40419"/>
    <lineage>
        <taxon>Eukaryota</taxon>
        <taxon>Fungi</taxon>
        <taxon>Dikarya</taxon>
        <taxon>Basidiomycota</taxon>
        <taxon>Agaricomycotina</taxon>
        <taxon>Agaricomycetes</taxon>
        <taxon>Russulales</taxon>
        <taxon>Auriscalpiaceae</taxon>
        <taxon>Auriscalpium</taxon>
    </lineage>
</organism>
<comment type="caution">
    <text evidence="1">The sequence shown here is derived from an EMBL/GenBank/DDBJ whole genome shotgun (WGS) entry which is preliminary data.</text>
</comment>
<reference evidence="1" key="2">
    <citation type="journal article" date="2022" name="New Phytol.">
        <title>Evolutionary transition to the ectomycorrhizal habit in the genomes of a hyperdiverse lineage of mushroom-forming fungi.</title>
        <authorList>
            <person name="Looney B."/>
            <person name="Miyauchi S."/>
            <person name="Morin E."/>
            <person name="Drula E."/>
            <person name="Courty P.E."/>
            <person name="Kohler A."/>
            <person name="Kuo A."/>
            <person name="LaButti K."/>
            <person name="Pangilinan J."/>
            <person name="Lipzen A."/>
            <person name="Riley R."/>
            <person name="Andreopoulos W."/>
            <person name="He G."/>
            <person name="Johnson J."/>
            <person name="Nolan M."/>
            <person name="Tritt A."/>
            <person name="Barry K.W."/>
            <person name="Grigoriev I.V."/>
            <person name="Nagy L.G."/>
            <person name="Hibbett D."/>
            <person name="Henrissat B."/>
            <person name="Matheny P.B."/>
            <person name="Labbe J."/>
            <person name="Martin F.M."/>
        </authorList>
    </citation>
    <scope>NUCLEOTIDE SEQUENCE</scope>
    <source>
        <strain evidence="1">FP105234-sp</strain>
    </source>
</reference>
<protein>
    <submittedName>
        <fullName evidence="1">Uncharacterized protein</fullName>
    </submittedName>
</protein>
<reference evidence="1" key="1">
    <citation type="submission" date="2021-02" db="EMBL/GenBank/DDBJ databases">
        <authorList>
            <consortium name="DOE Joint Genome Institute"/>
            <person name="Ahrendt S."/>
            <person name="Looney B.P."/>
            <person name="Miyauchi S."/>
            <person name="Morin E."/>
            <person name="Drula E."/>
            <person name="Courty P.E."/>
            <person name="Chicoki N."/>
            <person name="Fauchery L."/>
            <person name="Kohler A."/>
            <person name="Kuo A."/>
            <person name="Labutti K."/>
            <person name="Pangilinan J."/>
            <person name="Lipzen A."/>
            <person name="Riley R."/>
            <person name="Andreopoulos W."/>
            <person name="He G."/>
            <person name="Johnson J."/>
            <person name="Barry K.W."/>
            <person name="Grigoriev I.V."/>
            <person name="Nagy L."/>
            <person name="Hibbett D."/>
            <person name="Henrissat B."/>
            <person name="Matheny P.B."/>
            <person name="Labbe J."/>
            <person name="Martin F."/>
        </authorList>
    </citation>
    <scope>NUCLEOTIDE SEQUENCE</scope>
    <source>
        <strain evidence="1">FP105234-sp</strain>
    </source>
</reference>
<dbReference type="EMBL" id="MU275964">
    <property type="protein sequence ID" value="KAI0045020.1"/>
    <property type="molecule type" value="Genomic_DNA"/>
</dbReference>
<name>A0ACB8RLU8_9AGAM</name>